<dbReference type="GO" id="GO:0032040">
    <property type="term" value="C:small-subunit processome"/>
    <property type="evidence" value="ECO:0007669"/>
    <property type="project" value="InterPro"/>
</dbReference>
<feature type="region of interest" description="Disordered" evidence="5">
    <location>
        <begin position="613"/>
        <end position="639"/>
    </location>
</feature>
<keyword evidence="4" id="KW-0539">Nucleus</keyword>
<feature type="compositionally biased region" description="Basic residues" evidence="5">
    <location>
        <begin position="818"/>
        <end position="833"/>
    </location>
</feature>
<dbReference type="AlphaFoldDB" id="A0A026WEU9"/>
<comment type="subcellular location">
    <subcellularLocation>
        <location evidence="1">Nucleus</location>
        <location evidence="1">Nucleolus</location>
    </subcellularLocation>
</comment>
<reference evidence="6 7" key="1">
    <citation type="journal article" date="2014" name="Curr. Biol.">
        <title>The genome of the clonal raider ant Cerapachys biroi.</title>
        <authorList>
            <person name="Oxley P.R."/>
            <person name="Ji L."/>
            <person name="Fetter-Pruneda I."/>
            <person name="McKenzie S.K."/>
            <person name="Li C."/>
            <person name="Hu H."/>
            <person name="Zhang G."/>
            <person name="Kronauer D.J."/>
        </authorList>
    </citation>
    <scope>NUCLEOTIDE SEQUENCE [LARGE SCALE GENOMIC DNA]</scope>
</reference>
<evidence type="ECO:0000256" key="4">
    <source>
        <dbReference type="ARBA" id="ARBA00023242"/>
    </source>
</evidence>
<dbReference type="InterPro" id="IPR006709">
    <property type="entry name" value="SSU_processome_Utp14"/>
</dbReference>
<dbReference type="Pfam" id="PF04615">
    <property type="entry name" value="Utp14"/>
    <property type="match status" value="1"/>
</dbReference>
<dbReference type="EMBL" id="KK107238">
    <property type="protein sequence ID" value="EZA54605.1"/>
    <property type="molecule type" value="Genomic_DNA"/>
</dbReference>
<feature type="compositionally biased region" description="Basic residues" evidence="5">
    <location>
        <begin position="516"/>
        <end position="531"/>
    </location>
</feature>
<feature type="region of interest" description="Disordered" evidence="5">
    <location>
        <begin position="353"/>
        <end position="437"/>
    </location>
</feature>
<evidence type="ECO:0000313" key="6">
    <source>
        <dbReference type="EMBL" id="EZA54605.1"/>
    </source>
</evidence>
<dbReference type="GO" id="GO:0006364">
    <property type="term" value="P:rRNA processing"/>
    <property type="evidence" value="ECO:0007669"/>
    <property type="project" value="InterPro"/>
</dbReference>
<feature type="compositionally biased region" description="Basic and acidic residues" evidence="5">
    <location>
        <begin position="532"/>
        <end position="541"/>
    </location>
</feature>
<comment type="similarity">
    <text evidence="2">Belongs to the UTP14 family.</text>
</comment>
<keyword evidence="3" id="KW-0597">Phosphoprotein</keyword>
<evidence type="ECO:0000256" key="5">
    <source>
        <dbReference type="SAM" id="MobiDB-lite"/>
    </source>
</evidence>
<dbReference type="STRING" id="2015173.A0A026WEU9"/>
<accession>A0A026WEU9</accession>
<evidence type="ECO:0000256" key="1">
    <source>
        <dbReference type="ARBA" id="ARBA00004604"/>
    </source>
</evidence>
<evidence type="ECO:0000256" key="2">
    <source>
        <dbReference type="ARBA" id="ARBA00007774"/>
    </source>
</evidence>
<feature type="region of interest" description="Disordered" evidence="5">
    <location>
        <begin position="665"/>
        <end position="708"/>
    </location>
</feature>
<sequence>MTEPHSKLVEAVAQLDKGQRIKKAERSEPTIEVSEYHLVKSGISNDNVVRPEDLAKSLGQKGHQHEITKKLRYVRQKCKVLPKPLEKPAAERIKRVVGFDETKKELSKWNATIARNRTVEHLSFPLNHAAKMKNSPTTEYLKRFRIKSDLMKRLEEVDPSVQFPAMEQEKDDKDENVYQDIKTQMIDKRKEAARLRALQSYKEAKARRQRKIKSKKFHRIQRKEKVKQQLKDFEKLQKVDPQEALTKLDQLDRSRAEERMSLRHKNTGKWAKNKQIRAKYDNDTRQVLAEQLAIGRELTQKIRMADSDEENEEDQVPFVISKENKDNSSQGVKTKSEINEFIQSYRTYWDKKNQEEKEKKVSKTASESNSDKNCSLSKNKSEKQNSDEASKSKEANTTNKEANITNKEISTVNKKANTANKEANTRKKEINTANKEANIANTKANRTSKEAKDKKRKNFCNDACMSVWDVEEVQSNEETKDKRCNKKSKISKLQSIDEMFDLLEENIQRKADLKLQKAKKKREINSKKKIKKQEEKKKKEEESEDNEDIPDLEFTNFNPKPILDQSLDETIAAESLQEDNRINLMKIANTEQEPLDKSNDQKTVDLDKYDNIKPKDLETQLPDLSDDEGTVDNTAPEDGIDEYQSNRIQLTEMVYDTFAEDGQEDFTKEKEEESKNKQPENSDGTMPGWGSWSGPNITKNKRNRRKKQTILLNVPNEAPRKDENKGKLIIFEDTNKKLKEHLVSELPYPFTTVNDYEATLRAPVSRTFVPENAHRRLIQPAVETKIGQVIEPMDEDVLVKKQPMVKKPQKRGIDKKSNSKRSIVKNNKKRRVN</sequence>
<feature type="compositionally biased region" description="Polar residues" evidence="5">
    <location>
        <begin position="363"/>
        <end position="378"/>
    </location>
</feature>
<feature type="compositionally biased region" description="Basic residues" evidence="5">
    <location>
        <begin position="699"/>
        <end position="708"/>
    </location>
</feature>
<evidence type="ECO:0000256" key="3">
    <source>
        <dbReference type="ARBA" id="ARBA00022553"/>
    </source>
</evidence>
<name>A0A026WEU9_OOCBI</name>
<dbReference type="Proteomes" id="UP000053097">
    <property type="component" value="Unassembled WGS sequence"/>
</dbReference>
<feature type="compositionally biased region" description="Polar residues" evidence="5">
    <location>
        <begin position="395"/>
        <end position="410"/>
    </location>
</feature>
<feature type="region of interest" description="Disordered" evidence="5">
    <location>
        <begin position="804"/>
        <end position="833"/>
    </location>
</feature>
<feature type="region of interest" description="Disordered" evidence="5">
    <location>
        <begin position="303"/>
        <end position="334"/>
    </location>
</feature>
<proteinExistence type="inferred from homology"/>
<protein>
    <submittedName>
        <fullName evidence="6">U3 small nucleolar RNA-associated protein 14-like protein A</fullName>
    </submittedName>
</protein>
<feature type="compositionally biased region" description="Basic and acidic residues" evidence="5">
    <location>
        <begin position="665"/>
        <end position="680"/>
    </location>
</feature>
<dbReference type="PANTHER" id="PTHR14150:SF12">
    <property type="entry name" value="U3 SMALL NUCLEOLAR RNA-ASSOCIATED PROTEIN 14 HOMOLOG A"/>
    <property type="match status" value="1"/>
</dbReference>
<gene>
    <name evidence="6" type="ORF">X777_04889</name>
</gene>
<feature type="compositionally biased region" description="Low complexity" evidence="5">
    <location>
        <begin position="411"/>
        <end position="422"/>
    </location>
</feature>
<keyword evidence="7" id="KW-1185">Reference proteome</keyword>
<feature type="compositionally biased region" description="Acidic residues" evidence="5">
    <location>
        <begin position="542"/>
        <end position="551"/>
    </location>
</feature>
<dbReference type="OrthoDB" id="277439at2759"/>
<feature type="region of interest" description="Disordered" evidence="5">
    <location>
        <begin position="513"/>
        <end position="558"/>
    </location>
</feature>
<dbReference type="PANTHER" id="PTHR14150">
    <property type="entry name" value="U3 SMALL NUCLEOLAR RNA-ASSOCIATED PROTEIN 14"/>
    <property type="match status" value="1"/>
</dbReference>
<feature type="compositionally biased region" description="Basic and acidic residues" evidence="5">
    <location>
        <begin position="379"/>
        <end position="394"/>
    </location>
</feature>
<evidence type="ECO:0000313" key="7">
    <source>
        <dbReference type="Proteomes" id="UP000053097"/>
    </source>
</evidence>
<organism evidence="6 7">
    <name type="scientific">Ooceraea biroi</name>
    <name type="common">Clonal raider ant</name>
    <name type="synonym">Cerapachys biroi</name>
    <dbReference type="NCBI Taxonomy" id="2015173"/>
    <lineage>
        <taxon>Eukaryota</taxon>
        <taxon>Metazoa</taxon>
        <taxon>Ecdysozoa</taxon>
        <taxon>Arthropoda</taxon>
        <taxon>Hexapoda</taxon>
        <taxon>Insecta</taxon>
        <taxon>Pterygota</taxon>
        <taxon>Neoptera</taxon>
        <taxon>Endopterygota</taxon>
        <taxon>Hymenoptera</taxon>
        <taxon>Apocrita</taxon>
        <taxon>Aculeata</taxon>
        <taxon>Formicoidea</taxon>
        <taxon>Formicidae</taxon>
        <taxon>Dorylinae</taxon>
        <taxon>Ooceraea</taxon>
    </lineage>
</organism>
<dbReference type="OMA" id="QVIEPMD"/>